<proteinExistence type="predicted"/>
<dbReference type="Proteomes" id="UP000518752">
    <property type="component" value="Unassembled WGS sequence"/>
</dbReference>
<dbReference type="EMBL" id="JAACJN010000147">
    <property type="protein sequence ID" value="KAF5366911.1"/>
    <property type="molecule type" value="Genomic_DNA"/>
</dbReference>
<keyword evidence="2" id="KW-1185">Reference proteome</keyword>
<dbReference type="OrthoDB" id="3068015at2759"/>
<comment type="caution">
    <text evidence="1">The sequence shown here is derived from an EMBL/GenBank/DDBJ whole genome shotgun (WGS) entry which is preliminary data.</text>
</comment>
<name>A0A8H5GLD5_9AGAR</name>
<accession>A0A8H5GLD5</accession>
<reference evidence="1 2" key="1">
    <citation type="journal article" date="2020" name="ISME J.">
        <title>Uncovering the hidden diversity of litter-decomposition mechanisms in mushroom-forming fungi.</title>
        <authorList>
            <person name="Floudas D."/>
            <person name="Bentzer J."/>
            <person name="Ahren D."/>
            <person name="Johansson T."/>
            <person name="Persson P."/>
            <person name="Tunlid A."/>
        </authorList>
    </citation>
    <scope>NUCLEOTIDE SEQUENCE [LARGE SCALE GENOMIC DNA]</scope>
    <source>
        <strain evidence="1 2">CBS 406.79</strain>
    </source>
</reference>
<dbReference type="AlphaFoldDB" id="A0A8H5GLD5"/>
<protein>
    <submittedName>
        <fullName evidence="1">Uncharacterized protein</fullName>
    </submittedName>
</protein>
<evidence type="ECO:0000313" key="2">
    <source>
        <dbReference type="Proteomes" id="UP000518752"/>
    </source>
</evidence>
<gene>
    <name evidence="1" type="ORF">D9757_011375</name>
</gene>
<sequence>MRGAFERDGSFVQASLLVESRNRLSLTDDAGLRAWARGFATTVAIYREIVCVFTQDPSNHTVFIDSSQHTRAMIAAAAFLLKNIHWTWDDSWLDQRWKDAALERKEDLGR</sequence>
<organism evidence="1 2">
    <name type="scientific">Collybiopsis confluens</name>
    <dbReference type="NCBI Taxonomy" id="2823264"/>
    <lineage>
        <taxon>Eukaryota</taxon>
        <taxon>Fungi</taxon>
        <taxon>Dikarya</taxon>
        <taxon>Basidiomycota</taxon>
        <taxon>Agaricomycotina</taxon>
        <taxon>Agaricomycetes</taxon>
        <taxon>Agaricomycetidae</taxon>
        <taxon>Agaricales</taxon>
        <taxon>Marasmiineae</taxon>
        <taxon>Omphalotaceae</taxon>
        <taxon>Collybiopsis</taxon>
    </lineage>
</organism>
<evidence type="ECO:0000313" key="1">
    <source>
        <dbReference type="EMBL" id="KAF5366911.1"/>
    </source>
</evidence>